<protein>
    <recommendedName>
        <fullName evidence="7">Cohesin domain-containing protein</fullName>
    </recommendedName>
</protein>
<keyword evidence="2" id="KW-0472">Membrane</keyword>
<dbReference type="EMBL" id="JAQMLA010000125">
    <property type="protein sequence ID" value="MDB8688764.1"/>
    <property type="molecule type" value="Genomic_DNA"/>
</dbReference>
<dbReference type="SUPFAM" id="SSF49384">
    <property type="entry name" value="Carbohydrate-binding domain"/>
    <property type="match status" value="1"/>
</dbReference>
<keyword evidence="2" id="KW-0812">Transmembrane</keyword>
<evidence type="ECO:0000313" key="6">
    <source>
        <dbReference type="Proteomes" id="UP000285610"/>
    </source>
</evidence>
<evidence type="ECO:0000256" key="2">
    <source>
        <dbReference type="SAM" id="Phobius"/>
    </source>
</evidence>
<gene>
    <name evidence="5" type="ORF">DWZ50_19195</name>
    <name evidence="4" type="ORF">PNW85_19375</name>
</gene>
<feature type="signal peptide" evidence="3">
    <location>
        <begin position="1"/>
        <end position="25"/>
    </location>
</feature>
<evidence type="ECO:0000256" key="3">
    <source>
        <dbReference type="SAM" id="SignalP"/>
    </source>
</evidence>
<proteinExistence type="predicted"/>
<comment type="caution">
    <text evidence="5">The sequence shown here is derived from an EMBL/GenBank/DDBJ whole genome shotgun (WGS) entry which is preliminary data.</text>
</comment>
<dbReference type="Gene3D" id="2.60.40.680">
    <property type="match status" value="1"/>
</dbReference>
<dbReference type="AlphaFoldDB" id="A0A415RZW2"/>
<sequence>MKKRVYVMAVMIAVLMSFSNLTVNAQEKVKLNAASKEKTLEVTLELPVTEKGIDAMAGTLDYDHAKLELTEMKTGDSRLQEPVYNSDNGKFTTVIKSETIKESVNAVQFVFKKKADAAGETIVRVSELTVATAEDTKQMLDAASVTITLGDTTKPSEDKNDSKNDSPTTDKSDSSATGENNSSNSGTTDEERNRKTDTAERKNGVKTGDVADMSVWIAGIAVSAGVLIALRIRKRKIK</sequence>
<evidence type="ECO:0000256" key="1">
    <source>
        <dbReference type="SAM" id="MobiDB-lite"/>
    </source>
</evidence>
<feature type="chain" id="PRO_5042714644" description="Cohesin domain-containing protein" evidence="3">
    <location>
        <begin position="26"/>
        <end position="238"/>
    </location>
</feature>
<feature type="compositionally biased region" description="Basic and acidic residues" evidence="1">
    <location>
        <begin position="154"/>
        <end position="173"/>
    </location>
</feature>
<feature type="region of interest" description="Disordered" evidence="1">
    <location>
        <begin position="148"/>
        <end position="205"/>
    </location>
</feature>
<keyword evidence="2" id="KW-1133">Transmembrane helix</keyword>
<name>A0A415RZW2_MEDGN</name>
<reference evidence="5 6" key="1">
    <citation type="submission" date="2018-08" db="EMBL/GenBank/DDBJ databases">
        <title>A genome reference for cultivated species of the human gut microbiota.</title>
        <authorList>
            <person name="Zou Y."/>
            <person name="Xue W."/>
            <person name="Luo G."/>
        </authorList>
    </citation>
    <scope>NUCLEOTIDE SEQUENCE [LARGE SCALE GENOMIC DNA]</scope>
    <source>
        <strain evidence="5 6">AF33-12</strain>
    </source>
</reference>
<dbReference type="Proteomes" id="UP000285610">
    <property type="component" value="Unassembled WGS sequence"/>
</dbReference>
<dbReference type="Proteomes" id="UP001212160">
    <property type="component" value="Unassembled WGS sequence"/>
</dbReference>
<keyword evidence="3" id="KW-0732">Signal</keyword>
<dbReference type="GO" id="GO:0030246">
    <property type="term" value="F:carbohydrate binding"/>
    <property type="evidence" value="ECO:0007669"/>
    <property type="project" value="InterPro"/>
</dbReference>
<organism evidence="5 6">
    <name type="scientific">Mediterraneibacter gnavus</name>
    <name type="common">Ruminococcus gnavus</name>
    <dbReference type="NCBI Taxonomy" id="33038"/>
    <lineage>
        <taxon>Bacteria</taxon>
        <taxon>Bacillati</taxon>
        <taxon>Bacillota</taxon>
        <taxon>Clostridia</taxon>
        <taxon>Lachnospirales</taxon>
        <taxon>Lachnospiraceae</taxon>
        <taxon>Mediterraneibacter</taxon>
    </lineage>
</organism>
<evidence type="ECO:0000313" key="4">
    <source>
        <dbReference type="EMBL" id="MDB8688764.1"/>
    </source>
</evidence>
<feature type="transmembrane region" description="Helical" evidence="2">
    <location>
        <begin position="213"/>
        <end position="232"/>
    </location>
</feature>
<feature type="compositionally biased region" description="Basic and acidic residues" evidence="1">
    <location>
        <begin position="189"/>
        <end position="203"/>
    </location>
</feature>
<dbReference type="InterPro" id="IPR008965">
    <property type="entry name" value="CBM2/CBM3_carb-bd_dom_sf"/>
</dbReference>
<dbReference type="RefSeq" id="WP_118445469.1">
    <property type="nucleotide sequence ID" value="NZ_JAQMLA010000125.1"/>
</dbReference>
<feature type="compositionally biased region" description="Polar residues" evidence="1">
    <location>
        <begin position="174"/>
        <end position="187"/>
    </location>
</feature>
<evidence type="ECO:0000313" key="5">
    <source>
        <dbReference type="EMBL" id="RHM68039.1"/>
    </source>
</evidence>
<accession>A0A415RZW2</accession>
<dbReference type="EMBL" id="QRQE01000088">
    <property type="protein sequence ID" value="RHM68039.1"/>
    <property type="molecule type" value="Genomic_DNA"/>
</dbReference>
<evidence type="ECO:0008006" key="7">
    <source>
        <dbReference type="Google" id="ProtNLM"/>
    </source>
</evidence>
<reference evidence="4" key="2">
    <citation type="submission" date="2023-01" db="EMBL/GenBank/DDBJ databases">
        <title>Human gut microbiome strain richness.</title>
        <authorList>
            <person name="Chen-Liaw A."/>
        </authorList>
    </citation>
    <scope>NUCLEOTIDE SEQUENCE</scope>
    <source>
        <strain evidence="4">RTP21484st1_H11_RTP21484_190118</strain>
    </source>
</reference>